<evidence type="ECO:0000313" key="9">
    <source>
        <dbReference type="Proteomes" id="UP001230504"/>
    </source>
</evidence>
<dbReference type="AlphaFoldDB" id="A0AAD8PIE0"/>
<feature type="transmembrane region" description="Helical" evidence="6">
    <location>
        <begin position="37"/>
        <end position="56"/>
    </location>
</feature>
<keyword evidence="9" id="KW-1185">Reference proteome</keyword>
<evidence type="ECO:0000259" key="7">
    <source>
        <dbReference type="Pfam" id="PF20684"/>
    </source>
</evidence>
<keyword evidence="2 6" id="KW-0812">Transmembrane</keyword>
<dbReference type="InterPro" id="IPR049326">
    <property type="entry name" value="Rhodopsin_dom_fungi"/>
</dbReference>
<dbReference type="InterPro" id="IPR052337">
    <property type="entry name" value="SAT4-like"/>
</dbReference>
<comment type="subcellular location">
    <subcellularLocation>
        <location evidence="1">Membrane</location>
        <topology evidence="1">Multi-pass membrane protein</topology>
    </subcellularLocation>
</comment>
<sequence>MGNLTGEGLLAIEWTLIGIAFCLIIARIYLRIFHLKSGFVLSDAFIAVAFAAGISLNAVDVKLYQRGIYDSSVDFRMTTWVASEDDSIKVYRALYILYFPFYIEQYSNKGTLLALYYEIFGSGSTKIRISLACIVVYCVAGFITTIFMILFLCKWGCYWSYSESCPFRCWQVNDNLGWAFHFTTEIFIFILPLVCISRLNMSKAAKISAGVTFCIGLVNIFVTIARWFVVQAVFTPVPALNTGEAMAVSDGHIGLIVSILPSLRPYLRIWQRHAGSWSLKISSPSEGRSRDVSLPMSQVISIGRISSSKAEEKGHA</sequence>
<dbReference type="EMBL" id="JAHLJV010000279">
    <property type="protein sequence ID" value="KAK1561532.1"/>
    <property type="molecule type" value="Genomic_DNA"/>
</dbReference>
<feature type="transmembrane region" description="Helical" evidence="6">
    <location>
        <begin position="129"/>
        <end position="152"/>
    </location>
</feature>
<feature type="domain" description="Rhodopsin" evidence="7">
    <location>
        <begin position="26"/>
        <end position="268"/>
    </location>
</feature>
<dbReference type="GO" id="GO:0016020">
    <property type="term" value="C:membrane"/>
    <property type="evidence" value="ECO:0007669"/>
    <property type="project" value="UniProtKB-SubCell"/>
</dbReference>
<reference evidence="8" key="1">
    <citation type="submission" date="2021-06" db="EMBL/GenBank/DDBJ databases">
        <title>Comparative genomics, transcriptomics and evolutionary studies reveal genomic signatures of adaptation to plant cell wall in hemibiotrophic fungi.</title>
        <authorList>
            <consortium name="DOE Joint Genome Institute"/>
            <person name="Baroncelli R."/>
            <person name="Diaz J.F."/>
            <person name="Benocci T."/>
            <person name="Peng M."/>
            <person name="Battaglia E."/>
            <person name="Haridas S."/>
            <person name="Andreopoulos W."/>
            <person name="Labutti K."/>
            <person name="Pangilinan J."/>
            <person name="Floch G.L."/>
            <person name="Makela M.R."/>
            <person name="Henrissat B."/>
            <person name="Grigoriev I.V."/>
            <person name="Crouch J.A."/>
            <person name="De Vries R.P."/>
            <person name="Sukno S.A."/>
            <person name="Thon M.R."/>
        </authorList>
    </citation>
    <scope>NUCLEOTIDE SEQUENCE</scope>
    <source>
        <strain evidence="8">CBS 125086</strain>
    </source>
</reference>
<feature type="transmembrane region" description="Helical" evidence="6">
    <location>
        <begin position="176"/>
        <end position="195"/>
    </location>
</feature>
<protein>
    <recommendedName>
        <fullName evidence="7">Rhodopsin domain-containing protein</fullName>
    </recommendedName>
</protein>
<comment type="similarity">
    <text evidence="5">Belongs to the SAT4 family.</text>
</comment>
<dbReference type="Pfam" id="PF20684">
    <property type="entry name" value="Fung_rhodopsin"/>
    <property type="match status" value="1"/>
</dbReference>
<feature type="transmembrane region" description="Helical" evidence="6">
    <location>
        <begin position="95"/>
        <end position="117"/>
    </location>
</feature>
<gene>
    <name evidence="8" type="ORF">LY79DRAFT_595485</name>
</gene>
<proteinExistence type="inferred from homology"/>
<feature type="transmembrane region" description="Helical" evidence="6">
    <location>
        <begin position="12"/>
        <end position="30"/>
    </location>
</feature>
<evidence type="ECO:0000256" key="5">
    <source>
        <dbReference type="ARBA" id="ARBA00038359"/>
    </source>
</evidence>
<dbReference type="GeneID" id="85446023"/>
<evidence type="ECO:0000256" key="6">
    <source>
        <dbReference type="SAM" id="Phobius"/>
    </source>
</evidence>
<keyword evidence="4 6" id="KW-0472">Membrane</keyword>
<accession>A0AAD8PIE0</accession>
<evidence type="ECO:0000256" key="2">
    <source>
        <dbReference type="ARBA" id="ARBA00022692"/>
    </source>
</evidence>
<keyword evidence="3 6" id="KW-1133">Transmembrane helix</keyword>
<dbReference type="PANTHER" id="PTHR33048">
    <property type="entry name" value="PTH11-LIKE INTEGRAL MEMBRANE PROTEIN (AFU_ORTHOLOGUE AFUA_5G11245)"/>
    <property type="match status" value="1"/>
</dbReference>
<feature type="transmembrane region" description="Helical" evidence="6">
    <location>
        <begin position="207"/>
        <end position="229"/>
    </location>
</feature>
<evidence type="ECO:0000256" key="1">
    <source>
        <dbReference type="ARBA" id="ARBA00004141"/>
    </source>
</evidence>
<comment type="caution">
    <text evidence="8">The sequence shown here is derived from an EMBL/GenBank/DDBJ whole genome shotgun (WGS) entry which is preliminary data.</text>
</comment>
<dbReference type="PANTHER" id="PTHR33048:SF92">
    <property type="entry name" value="INTEGRAL MEMBRANE PROTEIN"/>
    <property type="match status" value="1"/>
</dbReference>
<evidence type="ECO:0000313" key="8">
    <source>
        <dbReference type="EMBL" id="KAK1561532.1"/>
    </source>
</evidence>
<dbReference type="Proteomes" id="UP001230504">
    <property type="component" value="Unassembled WGS sequence"/>
</dbReference>
<name>A0AAD8PIE0_9PEZI</name>
<evidence type="ECO:0000256" key="3">
    <source>
        <dbReference type="ARBA" id="ARBA00022989"/>
    </source>
</evidence>
<organism evidence="8 9">
    <name type="scientific">Colletotrichum navitas</name>
    <dbReference type="NCBI Taxonomy" id="681940"/>
    <lineage>
        <taxon>Eukaryota</taxon>
        <taxon>Fungi</taxon>
        <taxon>Dikarya</taxon>
        <taxon>Ascomycota</taxon>
        <taxon>Pezizomycotina</taxon>
        <taxon>Sordariomycetes</taxon>
        <taxon>Hypocreomycetidae</taxon>
        <taxon>Glomerellales</taxon>
        <taxon>Glomerellaceae</taxon>
        <taxon>Colletotrichum</taxon>
        <taxon>Colletotrichum graminicola species complex</taxon>
    </lineage>
</organism>
<dbReference type="RefSeq" id="XP_060406700.1">
    <property type="nucleotide sequence ID" value="XM_060561783.1"/>
</dbReference>
<evidence type="ECO:0000256" key="4">
    <source>
        <dbReference type="ARBA" id="ARBA00023136"/>
    </source>
</evidence>